<dbReference type="PROSITE" id="PS52015">
    <property type="entry name" value="TONB_CTD"/>
    <property type="match status" value="1"/>
</dbReference>
<feature type="domain" description="TonB C-terminal" evidence="6">
    <location>
        <begin position="267"/>
        <end position="357"/>
    </location>
</feature>
<evidence type="ECO:0000256" key="3">
    <source>
        <dbReference type="ARBA" id="ARBA00022989"/>
    </source>
</evidence>
<feature type="compositionally biased region" description="Low complexity" evidence="5">
    <location>
        <begin position="220"/>
        <end position="242"/>
    </location>
</feature>
<dbReference type="GO" id="GO:0055085">
    <property type="term" value="P:transmembrane transport"/>
    <property type="evidence" value="ECO:0007669"/>
    <property type="project" value="InterPro"/>
</dbReference>
<dbReference type="RefSeq" id="WP_165097796.1">
    <property type="nucleotide sequence ID" value="NZ_CP049056.1"/>
</dbReference>
<evidence type="ECO:0000313" key="7">
    <source>
        <dbReference type="EMBL" id="QIE55624.1"/>
    </source>
</evidence>
<evidence type="ECO:0000256" key="1">
    <source>
        <dbReference type="ARBA" id="ARBA00004167"/>
    </source>
</evidence>
<dbReference type="Gene3D" id="3.30.1150.10">
    <property type="match status" value="1"/>
</dbReference>
<dbReference type="GO" id="GO:0016020">
    <property type="term" value="C:membrane"/>
    <property type="evidence" value="ECO:0007669"/>
    <property type="project" value="UniProtKB-SubCell"/>
</dbReference>
<dbReference type="KEGG" id="hdh:G5B40_09270"/>
<feature type="region of interest" description="Disordered" evidence="5">
    <location>
        <begin position="65"/>
        <end position="109"/>
    </location>
</feature>
<accession>A0A7L5C0E8</accession>
<comment type="subcellular location">
    <subcellularLocation>
        <location evidence="1">Membrane</location>
        <topology evidence="1">Single-pass membrane protein</topology>
    </subcellularLocation>
</comment>
<keyword evidence="4" id="KW-0472">Membrane</keyword>
<organism evidence="7 8">
    <name type="scientific">Pikeienuella piscinae</name>
    <dbReference type="NCBI Taxonomy" id="2748098"/>
    <lineage>
        <taxon>Bacteria</taxon>
        <taxon>Pseudomonadati</taxon>
        <taxon>Pseudomonadota</taxon>
        <taxon>Alphaproteobacteria</taxon>
        <taxon>Rhodobacterales</taxon>
        <taxon>Paracoccaceae</taxon>
        <taxon>Pikeienuella</taxon>
    </lineage>
</organism>
<evidence type="ECO:0000256" key="2">
    <source>
        <dbReference type="ARBA" id="ARBA00022692"/>
    </source>
</evidence>
<evidence type="ECO:0000256" key="4">
    <source>
        <dbReference type="ARBA" id="ARBA00023136"/>
    </source>
</evidence>
<dbReference type="SUPFAM" id="SSF74653">
    <property type="entry name" value="TolA/TonB C-terminal domain"/>
    <property type="match status" value="1"/>
</dbReference>
<keyword evidence="8" id="KW-1185">Reference proteome</keyword>
<keyword evidence="2" id="KW-0812">Transmembrane</keyword>
<name>A0A7L5C0E8_9RHOB</name>
<dbReference type="InterPro" id="IPR037682">
    <property type="entry name" value="TonB_C"/>
</dbReference>
<protein>
    <submittedName>
        <fullName evidence="7">TonB family protein</fullName>
    </submittedName>
</protein>
<dbReference type="Pfam" id="PF13103">
    <property type="entry name" value="TonB_2"/>
    <property type="match status" value="1"/>
</dbReference>
<proteinExistence type="predicted"/>
<reference evidence="7 8" key="1">
    <citation type="submission" date="2020-02" db="EMBL/GenBank/DDBJ databases">
        <title>complete genome sequence of Rhodobacteraceae bacterium.</title>
        <authorList>
            <person name="Park J."/>
            <person name="Kim Y.-S."/>
            <person name="Kim K.-H."/>
        </authorList>
    </citation>
    <scope>NUCLEOTIDE SEQUENCE [LARGE SCALE GENOMIC DNA]</scope>
    <source>
        <strain evidence="7 8">RR4-56</strain>
    </source>
</reference>
<feature type="compositionally biased region" description="Gly residues" evidence="5">
    <location>
        <begin position="243"/>
        <end position="254"/>
    </location>
</feature>
<evidence type="ECO:0000259" key="6">
    <source>
        <dbReference type="PROSITE" id="PS52015"/>
    </source>
</evidence>
<dbReference type="Proteomes" id="UP000503336">
    <property type="component" value="Chromosome"/>
</dbReference>
<sequence>MKRLAEAILFTSLAAGLHLAVFWARPADDGPSAGGVGGAADITLAGAAPETVALVAEWERTPEIAAPPAASRQTSPPEIAPVETPRAGLATPRLKEPPQSAPPPDALTAPSFEALAEPVPDTPVELAELLRPETTEAPPPKPVAERIARLEPAAAPEPPRARAAPPRAPENAMPPPEPEETSAPEASPPPQSRPERAPAPPKTVTKPKPAPAPPPPETNPAPAANEMANDGAGDSAPASLAAGDGGGAEAGSGGADQALGSGASAALAQLWGGAIRREVEARKRFPRNVRRTGVTMVALRVARTGALVSSHVRESSGSKALDEAAIRAVRDAAPYAAAPDGLSGASFEFALPVVFRR</sequence>
<feature type="compositionally biased region" description="Pro residues" evidence="5">
    <location>
        <begin position="186"/>
        <end position="201"/>
    </location>
</feature>
<dbReference type="AlphaFoldDB" id="A0A7L5C0E8"/>
<dbReference type="InterPro" id="IPR006260">
    <property type="entry name" value="TonB/TolA_C"/>
</dbReference>
<feature type="compositionally biased region" description="Pro residues" evidence="5">
    <location>
        <begin position="166"/>
        <end position="176"/>
    </location>
</feature>
<dbReference type="NCBIfam" id="TIGR01352">
    <property type="entry name" value="tonB_Cterm"/>
    <property type="match status" value="1"/>
</dbReference>
<gene>
    <name evidence="7" type="ORF">G5B40_09270</name>
</gene>
<feature type="compositionally biased region" description="Pro residues" evidence="5">
    <location>
        <begin position="208"/>
        <end position="219"/>
    </location>
</feature>
<evidence type="ECO:0000256" key="5">
    <source>
        <dbReference type="SAM" id="MobiDB-lite"/>
    </source>
</evidence>
<evidence type="ECO:0000313" key="8">
    <source>
        <dbReference type="Proteomes" id="UP000503336"/>
    </source>
</evidence>
<keyword evidence="3" id="KW-1133">Transmembrane helix</keyword>
<dbReference type="EMBL" id="CP049056">
    <property type="protein sequence ID" value="QIE55624.1"/>
    <property type="molecule type" value="Genomic_DNA"/>
</dbReference>
<feature type="region of interest" description="Disordered" evidence="5">
    <location>
        <begin position="121"/>
        <end position="259"/>
    </location>
</feature>